<comment type="caution">
    <text evidence="4">The sequence shown here is derived from an EMBL/GenBank/DDBJ whole genome shotgun (WGS) entry which is preliminary data.</text>
</comment>
<feature type="compositionally biased region" description="Polar residues" evidence="2">
    <location>
        <begin position="378"/>
        <end position="387"/>
    </location>
</feature>
<sequence>MPRKKDPKAQIKLKLSAKGEGLNLNSARKLFALRGLARVATLEEFTDKIKSSLGWAALAFSLVSLVLSTYKLGKSITTSGSSKLSKGFQIAMNTLGIGVGIFAATVASGLAVVATPFLALVGSLKVSIENMIGLGFDSHEKRKKKKEIKKLKNKINLLLEDKDLLKDSIKLGELNSELKELVSLINAVKTKNNQMADKSHGLMQSLIALAGSAMLFFPPTMLAGLGTLIGISSYGVLEAGMETGIAFANLANKGKNLTANPIKLIAKLNDSLSEVFKQLDDVGLKEKILDNLLNSRTDILPGGETEQIIEHNINGLKALFEEERQKEQQKLQESIAVDLTPMAPDSFEMETEKNNTTAILKRLSQENNFSFLTTENSTFANKGTTNDRLFDKEEVKPSADLLPSKDVNKKIIDNETPDQPTARSRFSK</sequence>
<keyword evidence="5" id="KW-1185">Reference proteome</keyword>
<feature type="compositionally biased region" description="Basic and acidic residues" evidence="2">
    <location>
        <begin position="388"/>
        <end position="397"/>
    </location>
</feature>
<evidence type="ECO:0000313" key="5">
    <source>
        <dbReference type="Proteomes" id="UP000254720"/>
    </source>
</evidence>
<name>A0A370GJA5_9COXI</name>
<dbReference type="EMBL" id="QQAX01000011">
    <property type="protein sequence ID" value="RDI43440.1"/>
    <property type="molecule type" value="Genomic_DNA"/>
</dbReference>
<feature type="coiled-coil region" evidence="1">
    <location>
        <begin position="141"/>
        <end position="191"/>
    </location>
</feature>
<feature type="transmembrane region" description="Helical" evidence="3">
    <location>
        <begin position="90"/>
        <end position="111"/>
    </location>
</feature>
<dbReference type="Proteomes" id="UP000254720">
    <property type="component" value="Unassembled WGS sequence"/>
</dbReference>
<feature type="compositionally biased region" description="Polar residues" evidence="2">
    <location>
        <begin position="417"/>
        <end position="428"/>
    </location>
</feature>
<dbReference type="AlphaFoldDB" id="A0A370GJA5"/>
<evidence type="ECO:0000256" key="1">
    <source>
        <dbReference type="SAM" id="Coils"/>
    </source>
</evidence>
<keyword evidence="3" id="KW-0812">Transmembrane</keyword>
<evidence type="ECO:0000256" key="3">
    <source>
        <dbReference type="SAM" id="Phobius"/>
    </source>
</evidence>
<dbReference type="RefSeq" id="WP_114834463.1">
    <property type="nucleotide sequence ID" value="NZ_LR699114.1"/>
</dbReference>
<keyword evidence="3" id="KW-0472">Membrane</keyword>
<evidence type="ECO:0000256" key="2">
    <source>
        <dbReference type="SAM" id="MobiDB-lite"/>
    </source>
</evidence>
<feature type="transmembrane region" description="Helical" evidence="3">
    <location>
        <begin position="52"/>
        <end position="70"/>
    </location>
</feature>
<feature type="region of interest" description="Disordered" evidence="2">
    <location>
        <begin position="378"/>
        <end position="428"/>
    </location>
</feature>
<reference evidence="4 5" key="1">
    <citation type="submission" date="2018-07" db="EMBL/GenBank/DDBJ databases">
        <title>Genomic Encyclopedia of Type Strains, Phase IV (KMG-IV): sequencing the most valuable type-strain genomes for metagenomic binning, comparative biology and taxonomic classification.</title>
        <authorList>
            <person name="Goeker M."/>
        </authorList>
    </citation>
    <scope>NUCLEOTIDE SEQUENCE [LARGE SCALE GENOMIC DNA]</scope>
    <source>
        <strain evidence="4 5">DSM 16500</strain>
    </source>
</reference>
<protein>
    <submittedName>
        <fullName evidence="4">Uncharacterized protein</fullName>
    </submittedName>
</protein>
<proteinExistence type="predicted"/>
<feature type="transmembrane region" description="Helical" evidence="3">
    <location>
        <begin position="206"/>
        <end position="231"/>
    </location>
</feature>
<keyword evidence="3" id="KW-1133">Transmembrane helix</keyword>
<evidence type="ECO:0000313" key="4">
    <source>
        <dbReference type="EMBL" id="RDI43440.1"/>
    </source>
</evidence>
<accession>A0A370GJA5</accession>
<keyword evidence="1" id="KW-0175">Coiled coil</keyword>
<organism evidence="4 5">
    <name type="scientific">Aquicella lusitana</name>
    <dbReference type="NCBI Taxonomy" id="254246"/>
    <lineage>
        <taxon>Bacteria</taxon>
        <taxon>Pseudomonadati</taxon>
        <taxon>Pseudomonadota</taxon>
        <taxon>Gammaproteobacteria</taxon>
        <taxon>Legionellales</taxon>
        <taxon>Coxiellaceae</taxon>
        <taxon>Aquicella</taxon>
    </lineage>
</organism>
<gene>
    <name evidence="4" type="ORF">C8D86_11196</name>
</gene>